<dbReference type="EMBL" id="FXTC01000012">
    <property type="protein sequence ID" value="SMO91845.1"/>
    <property type="molecule type" value="Genomic_DNA"/>
</dbReference>
<protein>
    <submittedName>
        <fullName evidence="1">Uncharacterized protein</fullName>
    </submittedName>
</protein>
<proteinExistence type="predicted"/>
<name>A0A521F6K6_9FLAO</name>
<evidence type="ECO:0000313" key="2">
    <source>
        <dbReference type="Proteomes" id="UP000316916"/>
    </source>
</evidence>
<evidence type="ECO:0000313" key="1">
    <source>
        <dbReference type="EMBL" id="SMO91845.1"/>
    </source>
</evidence>
<organism evidence="1 2">
    <name type="scientific">Chryseobacterium rhizoplanae</name>
    <dbReference type="NCBI Taxonomy" id="1609531"/>
    <lineage>
        <taxon>Bacteria</taxon>
        <taxon>Pseudomonadati</taxon>
        <taxon>Bacteroidota</taxon>
        <taxon>Flavobacteriia</taxon>
        <taxon>Flavobacteriales</taxon>
        <taxon>Weeksellaceae</taxon>
        <taxon>Chryseobacterium group</taxon>
        <taxon>Chryseobacterium</taxon>
    </lineage>
</organism>
<dbReference type="Proteomes" id="UP000316916">
    <property type="component" value="Unassembled WGS sequence"/>
</dbReference>
<sequence>MIFKTYNSIENAYQARVIEQIRMQGFGMRFS</sequence>
<dbReference type="Gene3D" id="3.30.1490.70">
    <property type="match status" value="1"/>
</dbReference>
<gene>
    <name evidence="1" type="ORF">SAMN06265171_11237</name>
</gene>
<reference evidence="1 2" key="1">
    <citation type="submission" date="2017-05" db="EMBL/GenBank/DDBJ databases">
        <authorList>
            <person name="Varghese N."/>
            <person name="Submissions S."/>
        </authorList>
    </citation>
    <scope>NUCLEOTIDE SEQUENCE [LARGE SCALE GENOMIC DNA]</scope>
    <source>
        <strain evidence="1 2">DSM 29371</strain>
    </source>
</reference>
<dbReference type="AlphaFoldDB" id="A0A521F6K6"/>
<keyword evidence="2" id="KW-1185">Reference proteome</keyword>
<accession>A0A521F6K6</accession>